<proteinExistence type="predicted"/>
<evidence type="ECO:0000313" key="3">
    <source>
        <dbReference type="Proteomes" id="UP000572680"/>
    </source>
</evidence>
<keyword evidence="1" id="KW-1133">Transmembrane helix</keyword>
<comment type="caution">
    <text evidence="2">The sequence shown here is derived from an EMBL/GenBank/DDBJ whole genome shotgun (WGS) entry which is preliminary data.</text>
</comment>
<protein>
    <submittedName>
        <fullName evidence="2">Uncharacterized protein</fullName>
    </submittedName>
</protein>
<reference evidence="2 3" key="1">
    <citation type="submission" date="2020-08" db="EMBL/GenBank/DDBJ databases">
        <title>Genomic Encyclopedia of Type Strains, Phase IV (KMG-IV): sequencing the most valuable type-strain genomes for metagenomic binning, comparative biology and taxonomic classification.</title>
        <authorList>
            <person name="Goeker M."/>
        </authorList>
    </citation>
    <scope>NUCLEOTIDE SEQUENCE [LARGE SCALE GENOMIC DNA]</scope>
    <source>
        <strain evidence="2 3">DSM 44197</strain>
    </source>
</reference>
<sequence length="161" mass="17193">MRRTWSVLACFVPLLAGGAWYVLTADWTLPILRFEFAWNAETARHLTTGREDDYRTALHADFAFLAGYAVTIAALCLLAARRERGRGVRWLGAAAGVLAALLDVVENLLLLDGLTALHRDTAGDLTFRGAALAAAAKFALVIPAGIIALGAASSAASRTRR</sequence>
<dbReference type="EMBL" id="JACJIA010000006">
    <property type="protein sequence ID" value="MBA8953237.1"/>
    <property type="molecule type" value="Genomic_DNA"/>
</dbReference>
<evidence type="ECO:0000256" key="1">
    <source>
        <dbReference type="SAM" id="Phobius"/>
    </source>
</evidence>
<accession>A0A7W3LS75</accession>
<organism evidence="2 3">
    <name type="scientific">Actinomadura namibiensis</name>
    <dbReference type="NCBI Taxonomy" id="182080"/>
    <lineage>
        <taxon>Bacteria</taxon>
        <taxon>Bacillati</taxon>
        <taxon>Actinomycetota</taxon>
        <taxon>Actinomycetes</taxon>
        <taxon>Streptosporangiales</taxon>
        <taxon>Thermomonosporaceae</taxon>
        <taxon>Actinomadura</taxon>
    </lineage>
</organism>
<evidence type="ECO:0000313" key="2">
    <source>
        <dbReference type="EMBL" id="MBA8953237.1"/>
    </source>
</evidence>
<keyword evidence="1" id="KW-0472">Membrane</keyword>
<feature type="transmembrane region" description="Helical" evidence="1">
    <location>
        <begin position="87"/>
        <end position="110"/>
    </location>
</feature>
<name>A0A7W3LS75_ACTNM</name>
<feature type="transmembrane region" description="Helical" evidence="1">
    <location>
        <begin position="62"/>
        <end position="80"/>
    </location>
</feature>
<dbReference type="RefSeq" id="WP_182845429.1">
    <property type="nucleotide sequence ID" value="NZ_BAAALP010000059.1"/>
</dbReference>
<feature type="transmembrane region" description="Helical" evidence="1">
    <location>
        <begin position="130"/>
        <end position="152"/>
    </location>
</feature>
<keyword evidence="3" id="KW-1185">Reference proteome</keyword>
<keyword evidence="1" id="KW-0812">Transmembrane</keyword>
<dbReference type="AlphaFoldDB" id="A0A7W3LS75"/>
<dbReference type="Proteomes" id="UP000572680">
    <property type="component" value="Unassembled WGS sequence"/>
</dbReference>
<gene>
    <name evidence="2" type="ORF">HNR61_004887</name>
</gene>